<feature type="transmembrane region" description="Helical" evidence="2">
    <location>
        <begin position="296"/>
        <end position="316"/>
    </location>
</feature>
<feature type="region of interest" description="Disordered" evidence="1">
    <location>
        <begin position="561"/>
        <end position="620"/>
    </location>
</feature>
<evidence type="ECO:0000313" key="4">
    <source>
        <dbReference type="Proteomes" id="UP001139447"/>
    </source>
</evidence>
<dbReference type="Proteomes" id="UP001139447">
    <property type="component" value="Unassembled WGS sequence"/>
</dbReference>
<protein>
    <submittedName>
        <fullName evidence="3">Uncharacterized protein</fullName>
    </submittedName>
</protein>
<evidence type="ECO:0000256" key="2">
    <source>
        <dbReference type="SAM" id="Phobius"/>
    </source>
</evidence>
<feature type="compositionally biased region" description="Basic and acidic residues" evidence="1">
    <location>
        <begin position="190"/>
        <end position="205"/>
    </location>
</feature>
<feature type="compositionally biased region" description="Acidic residues" evidence="1">
    <location>
        <begin position="675"/>
        <end position="689"/>
    </location>
</feature>
<sequence length="697" mass="74680">MALSLGRARGATLIGRPLDLTVPVRLESGEDPSTLCFDADVFHADTRIDGGKVRTVVEPGASPQDVLVRIRSSAIVDEPVVTVYLRAGCTQKTTRRYVLLADLSSDAPASAAPVVIAPPVTVPMPQPSLAASAVPSVPAANPVARAPVGEEAVPKAAAKARRKARAAASTNTAAAASPAPQGPAAAPPKRPREAAGGKPRLKLEGADLLVERDPTLRSSTEMLSAPAANEQQRAEAAALWRALNAQPQDLLRDAQRLQGLETDVKSLRDLTVKNQASLGELRTKLQKAEDERYSNGLVYGLIALLLAAIAAAGYAWRQKRSGETVGQNWWHGRDRVEAPDDELNLAAHLPEAAHSGFSRPLTEVDVDLGVDESMFESLKSRTIAPAAGPVSVLPSVIGSDFVSSTGGSGRAVKAEELFDIQQQADFFVSLGQYDQAIEVLKNHISDNVETSALAYLDLFKIYHSLERRAEYDHLREDFNRVFNAQVPPFEAFSADSRGLEAYEAALSRIEALWPSARVLDVIEESIFRKPGSGDGDAFDLEAYRELLLLYTIAKDVVDRRGEPVDSDLSDSLNSNPPGNGALPGRPTFSATAIQPLSTAPPAERSAADTWPGLVPLPKPSPRLGLDIDLSEELSEELPPSAFIEPGEDFSTTTSAPSHGSELRTTQPTPTVPDDNLIDFDLFDSSTEEEIAPKPRKR</sequence>
<dbReference type="EMBL" id="JALGBI010000001">
    <property type="protein sequence ID" value="MCJ0763403.1"/>
    <property type="molecule type" value="Genomic_DNA"/>
</dbReference>
<evidence type="ECO:0000313" key="3">
    <source>
        <dbReference type="EMBL" id="MCJ0763403.1"/>
    </source>
</evidence>
<name>A0A9X1VZN5_9BURK</name>
<keyword evidence="2" id="KW-0472">Membrane</keyword>
<feature type="compositionally biased region" description="Low complexity" evidence="1">
    <location>
        <begin position="146"/>
        <end position="157"/>
    </location>
</feature>
<keyword evidence="2" id="KW-1133">Transmembrane helix</keyword>
<keyword evidence="2" id="KW-0812">Transmembrane</keyword>
<dbReference type="RefSeq" id="WP_243305995.1">
    <property type="nucleotide sequence ID" value="NZ_JALGBI010000001.1"/>
</dbReference>
<keyword evidence="4" id="KW-1185">Reference proteome</keyword>
<reference evidence="3" key="1">
    <citation type="submission" date="2022-03" db="EMBL/GenBank/DDBJ databases">
        <authorList>
            <person name="Woo C.Y."/>
        </authorList>
    </citation>
    <scope>NUCLEOTIDE SEQUENCE</scope>
    <source>
        <strain evidence="3">CYS-02</strain>
    </source>
</reference>
<accession>A0A9X1VZN5</accession>
<evidence type="ECO:0000256" key="1">
    <source>
        <dbReference type="SAM" id="MobiDB-lite"/>
    </source>
</evidence>
<feature type="compositionally biased region" description="Polar residues" evidence="1">
    <location>
        <begin position="588"/>
        <end position="597"/>
    </location>
</feature>
<feature type="compositionally biased region" description="Low complexity" evidence="1">
    <location>
        <begin position="166"/>
        <end position="184"/>
    </location>
</feature>
<gene>
    <name evidence="3" type="ORF">MMF98_09290</name>
</gene>
<feature type="region of interest" description="Disordered" evidence="1">
    <location>
        <begin position="146"/>
        <end position="205"/>
    </location>
</feature>
<feature type="compositionally biased region" description="Polar residues" evidence="1">
    <location>
        <begin position="649"/>
        <end position="668"/>
    </location>
</feature>
<feature type="region of interest" description="Disordered" evidence="1">
    <location>
        <begin position="637"/>
        <end position="697"/>
    </location>
</feature>
<dbReference type="AlphaFoldDB" id="A0A9X1VZN5"/>
<organism evidence="3 4">
    <name type="scientific">Variovorax terrae</name>
    <dbReference type="NCBI Taxonomy" id="2923278"/>
    <lineage>
        <taxon>Bacteria</taxon>
        <taxon>Pseudomonadati</taxon>
        <taxon>Pseudomonadota</taxon>
        <taxon>Betaproteobacteria</taxon>
        <taxon>Burkholderiales</taxon>
        <taxon>Comamonadaceae</taxon>
        <taxon>Variovorax</taxon>
    </lineage>
</organism>
<comment type="caution">
    <text evidence="3">The sequence shown here is derived from an EMBL/GenBank/DDBJ whole genome shotgun (WGS) entry which is preliminary data.</text>
</comment>
<proteinExistence type="predicted"/>